<organism evidence="4 5">
    <name type="scientific">Faunimonas pinastri</name>
    <dbReference type="NCBI Taxonomy" id="1855383"/>
    <lineage>
        <taxon>Bacteria</taxon>
        <taxon>Pseudomonadati</taxon>
        <taxon>Pseudomonadota</taxon>
        <taxon>Alphaproteobacteria</taxon>
        <taxon>Hyphomicrobiales</taxon>
        <taxon>Afifellaceae</taxon>
        <taxon>Faunimonas</taxon>
    </lineage>
</organism>
<comment type="similarity">
    <text evidence="1 3">Belongs to the short-chain dehydrogenases/reductases (SDR) family.</text>
</comment>
<dbReference type="Pfam" id="PF00106">
    <property type="entry name" value="adh_short"/>
    <property type="match status" value="1"/>
</dbReference>
<accession>A0A1H9P2B9</accession>
<protein>
    <submittedName>
        <fullName evidence="4">Short-chain dehydrogenase</fullName>
    </submittedName>
</protein>
<dbReference type="InterPro" id="IPR036291">
    <property type="entry name" value="NAD(P)-bd_dom_sf"/>
</dbReference>
<sequence>MTDPKTILITGCSSGIGEACATGMKARGWRVFATARNAADLARLTEAGLEALYLDYREPDSIGAAFEAVMEATGGRLDALVNNGAYAQPGALEDLSLAALREQFETNFFGWHELTRLAIPVMRRQGSGRIVMVSSILGLFAMGFRGAYSTTKFAIEAYCDTLRIELAGSGIQVSAIEPGPIASRIGQNSILAFHRHIDPETSVHRSYYRRRLKGLESGGNTRGQLGPEAVLKVLVHAAEARHPRPQYFVTYPTHLMGALRRLLPKRVLDRSAIRSSRNS</sequence>
<dbReference type="RefSeq" id="WP_092499279.1">
    <property type="nucleotide sequence ID" value="NZ_FOFG01000018.1"/>
</dbReference>
<dbReference type="Gene3D" id="3.40.50.720">
    <property type="entry name" value="NAD(P)-binding Rossmann-like Domain"/>
    <property type="match status" value="1"/>
</dbReference>
<proteinExistence type="inferred from homology"/>
<dbReference type="OrthoDB" id="9775296at2"/>
<gene>
    <name evidence="4" type="ORF">SAMN05216548_11835</name>
</gene>
<dbReference type="AlphaFoldDB" id="A0A1H9P2B9"/>
<keyword evidence="2" id="KW-0560">Oxidoreductase</keyword>
<reference evidence="4 5" key="1">
    <citation type="submission" date="2016-10" db="EMBL/GenBank/DDBJ databases">
        <authorList>
            <person name="de Groot N.N."/>
        </authorList>
    </citation>
    <scope>NUCLEOTIDE SEQUENCE [LARGE SCALE GENOMIC DNA]</scope>
    <source>
        <strain evidence="4 5">A52C2</strain>
    </source>
</reference>
<dbReference type="EMBL" id="FOFG01000018">
    <property type="protein sequence ID" value="SER42340.1"/>
    <property type="molecule type" value="Genomic_DNA"/>
</dbReference>
<dbReference type="GO" id="GO:0016491">
    <property type="term" value="F:oxidoreductase activity"/>
    <property type="evidence" value="ECO:0007669"/>
    <property type="project" value="UniProtKB-KW"/>
</dbReference>
<name>A0A1H9P2B9_9HYPH</name>
<dbReference type="Proteomes" id="UP000199647">
    <property type="component" value="Unassembled WGS sequence"/>
</dbReference>
<dbReference type="CDD" id="cd05374">
    <property type="entry name" value="17beta-HSD-like_SDR_c"/>
    <property type="match status" value="1"/>
</dbReference>
<dbReference type="PANTHER" id="PTHR44169:SF6">
    <property type="entry name" value="NADPH-DEPENDENT 1-ACYLDIHYDROXYACETONE PHOSPHATE REDUCTASE"/>
    <property type="match status" value="1"/>
</dbReference>
<dbReference type="SUPFAM" id="SSF51735">
    <property type="entry name" value="NAD(P)-binding Rossmann-fold domains"/>
    <property type="match status" value="1"/>
</dbReference>
<keyword evidence="5" id="KW-1185">Reference proteome</keyword>
<evidence type="ECO:0000256" key="3">
    <source>
        <dbReference type="RuleBase" id="RU000363"/>
    </source>
</evidence>
<evidence type="ECO:0000313" key="5">
    <source>
        <dbReference type="Proteomes" id="UP000199647"/>
    </source>
</evidence>
<dbReference type="PRINTS" id="PR00080">
    <property type="entry name" value="SDRFAMILY"/>
</dbReference>
<evidence type="ECO:0000313" key="4">
    <source>
        <dbReference type="EMBL" id="SER42340.1"/>
    </source>
</evidence>
<dbReference type="InterPro" id="IPR002347">
    <property type="entry name" value="SDR_fam"/>
</dbReference>
<evidence type="ECO:0000256" key="2">
    <source>
        <dbReference type="ARBA" id="ARBA00023002"/>
    </source>
</evidence>
<dbReference type="STRING" id="1855383.SAMN05216548_11835"/>
<evidence type="ECO:0000256" key="1">
    <source>
        <dbReference type="ARBA" id="ARBA00006484"/>
    </source>
</evidence>
<dbReference type="PRINTS" id="PR00081">
    <property type="entry name" value="GDHRDH"/>
</dbReference>
<dbReference type="PROSITE" id="PS00061">
    <property type="entry name" value="ADH_SHORT"/>
    <property type="match status" value="1"/>
</dbReference>
<dbReference type="InterPro" id="IPR020904">
    <property type="entry name" value="Sc_DH/Rdtase_CS"/>
</dbReference>
<dbReference type="PANTHER" id="PTHR44169">
    <property type="entry name" value="NADPH-DEPENDENT 1-ACYLDIHYDROXYACETONE PHOSPHATE REDUCTASE"/>
    <property type="match status" value="1"/>
</dbReference>